<dbReference type="Pfam" id="PF00078">
    <property type="entry name" value="RVT_1"/>
    <property type="match status" value="1"/>
</dbReference>
<dbReference type="EMBL" id="JANJYI010000007">
    <property type="protein sequence ID" value="KAK2642119.1"/>
    <property type="molecule type" value="Genomic_DNA"/>
</dbReference>
<evidence type="ECO:0000313" key="2">
    <source>
        <dbReference type="EMBL" id="KAK2642119.1"/>
    </source>
</evidence>
<dbReference type="AlphaFoldDB" id="A0AAD9WSH5"/>
<dbReference type="InterPro" id="IPR000477">
    <property type="entry name" value="RT_dom"/>
</dbReference>
<protein>
    <recommendedName>
        <fullName evidence="1">Reverse transcriptase domain-containing protein</fullName>
    </recommendedName>
</protein>
<organism evidence="2 3">
    <name type="scientific">Dipteronia dyeriana</name>
    <dbReference type="NCBI Taxonomy" id="168575"/>
    <lineage>
        <taxon>Eukaryota</taxon>
        <taxon>Viridiplantae</taxon>
        <taxon>Streptophyta</taxon>
        <taxon>Embryophyta</taxon>
        <taxon>Tracheophyta</taxon>
        <taxon>Spermatophyta</taxon>
        <taxon>Magnoliopsida</taxon>
        <taxon>eudicotyledons</taxon>
        <taxon>Gunneridae</taxon>
        <taxon>Pentapetalae</taxon>
        <taxon>rosids</taxon>
        <taxon>malvids</taxon>
        <taxon>Sapindales</taxon>
        <taxon>Sapindaceae</taxon>
        <taxon>Hippocastanoideae</taxon>
        <taxon>Acereae</taxon>
        <taxon>Dipteronia</taxon>
    </lineage>
</organism>
<comment type="caution">
    <text evidence="2">The sequence shown here is derived from an EMBL/GenBank/DDBJ whole genome shotgun (WGS) entry which is preliminary data.</text>
</comment>
<dbReference type="InterPro" id="IPR043502">
    <property type="entry name" value="DNA/RNA_pol_sf"/>
</dbReference>
<dbReference type="PANTHER" id="PTHR46890">
    <property type="entry name" value="NON-LTR RETROLELEMENT REVERSE TRANSCRIPTASE-LIKE PROTEIN-RELATED"/>
    <property type="match status" value="1"/>
</dbReference>
<dbReference type="InterPro" id="IPR052343">
    <property type="entry name" value="Retrotransposon-Effector_Assoc"/>
</dbReference>
<gene>
    <name evidence="2" type="ORF">Ddye_023882</name>
</gene>
<feature type="domain" description="Reverse transcriptase" evidence="1">
    <location>
        <begin position="8"/>
        <end position="200"/>
    </location>
</feature>
<keyword evidence="3" id="KW-1185">Reference proteome</keyword>
<dbReference type="CDD" id="cd01650">
    <property type="entry name" value="RT_nLTR_like"/>
    <property type="match status" value="1"/>
</dbReference>
<reference evidence="2" key="1">
    <citation type="journal article" date="2023" name="Plant J.">
        <title>Genome sequences and population genomics provide insights into the demographic history, inbreeding, and mutation load of two 'living fossil' tree species of Dipteronia.</title>
        <authorList>
            <person name="Feng Y."/>
            <person name="Comes H.P."/>
            <person name="Chen J."/>
            <person name="Zhu S."/>
            <person name="Lu R."/>
            <person name="Zhang X."/>
            <person name="Li P."/>
            <person name="Qiu J."/>
            <person name="Olsen K.M."/>
            <person name="Qiu Y."/>
        </authorList>
    </citation>
    <scope>NUCLEOTIDE SEQUENCE</scope>
    <source>
        <strain evidence="2">KIB01</strain>
    </source>
</reference>
<accession>A0AAD9WSH5</accession>
<evidence type="ECO:0000313" key="3">
    <source>
        <dbReference type="Proteomes" id="UP001280121"/>
    </source>
</evidence>
<sequence>MANRFRGVLGEVISEAQSAFTGRLISDNVILGLECIHALRNRKRKVGSVALKFDMSKACDRVEWVFLERMIAKLGFSKGWISRVMRCVTSVSFSFLLNGEIYRKLKPARGLRQGDPLSPYLFIICAEGLSSVLNVTVNDNVISGFQCNRAGPIVSHLLFAYDSLQFASATSEDCLAIMKIMDDYTGASGQLINFDKSAFV</sequence>
<dbReference type="SUPFAM" id="SSF56672">
    <property type="entry name" value="DNA/RNA polymerases"/>
    <property type="match status" value="1"/>
</dbReference>
<evidence type="ECO:0000259" key="1">
    <source>
        <dbReference type="Pfam" id="PF00078"/>
    </source>
</evidence>
<dbReference type="Proteomes" id="UP001280121">
    <property type="component" value="Unassembled WGS sequence"/>
</dbReference>
<proteinExistence type="predicted"/>
<dbReference type="PANTHER" id="PTHR46890:SF48">
    <property type="entry name" value="RNA-DIRECTED DNA POLYMERASE"/>
    <property type="match status" value="1"/>
</dbReference>
<name>A0AAD9WSH5_9ROSI</name>